<name>A0A4S4A313_9FLAO</name>
<keyword evidence="1" id="KW-0472">Membrane</keyword>
<dbReference type="Proteomes" id="UP000307507">
    <property type="component" value="Unassembled WGS sequence"/>
</dbReference>
<dbReference type="RefSeq" id="WP_136401329.1">
    <property type="nucleotide sequence ID" value="NZ_SSNZ01000001.1"/>
</dbReference>
<evidence type="ECO:0000313" key="2">
    <source>
        <dbReference type="EMBL" id="THF52804.1"/>
    </source>
</evidence>
<keyword evidence="1" id="KW-0812">Transmembrane</keyword>
<dbReference type="EMBL" id="SSNZ01000001">
    <property type="protein sequence ID" value="THF52804.1"/>
    <property type="molecule type" value="Genomic_DNA"/>
</dbReference>
<keyword evidence="3" id="KW-1185">Reference proteome</keyword>
<proteinExistence type="predicted"/>
<comment type="caution">
    <text evidence="2">The sequence shown here is derived from an EMBL/GenBank/DDBJ whole genome shotgun (WGS) entry which is preliminary data.</text>
</comment>
<sequence>MTKILQKWYIGLIILPIIINLLTSLFDFPVLLKNWNFTVIGTLIIIVAILIYEYHLLKNENKILRITPKESDKKIIRKLLDILDINMFQDKICEQSCWYGYEKEAIHKTIKFCEKTQLIKYKTSDEKLNILIQDLRNAIKEFEEQATKILYSDNESSYSPDKKTEFNVNRTKEIYPIVDQKSGIAFKKLELLLSYLKQRNYFE</sequence>
<evidence type="ECO:0000313" key="3">
    <source>
        <dbReference type="Proteomes" id="UP000307507"/>
    </source>
</evidence>
<organism evidence="2 3">
    <name type="scientific">Flavobacterium supellecticarium</name>
    <dbReference type="NCBI Taxonomy" id="2565924"/>
    <lineage>
        <taxon>Bacteria</taxon>
        <taxon>Pseudomonadati</taxon>
        <taxon>Bacteroidota</taxon>
        <taxon>Flavobacteriia</taxon>
        <taxon>Flavobacteriales</taxon>
        <taxon>Flavobacteriaceae</taxon>
        <taxon>Flavobacterium</taxon>
    </lineage>
</organism>
<evidence type="ECO:0000256" key="1">
    <source>
        <dbReference type="SAM" id="Phobius"/>
    </source>
</evidence>
<dbReference type="AlphaFoldDB" id="A0A4S4A313"/>
<keyword evidence="1" id="KW-1133">Transmembrane helix</keyword>
<dbReference type="OrthoDB" id="1440896at2"/>
<accession>A0A4S4A313</accession>
<feature type="transmembrane region" description="Helical" evidence="1">
    <location>
        <begin position="37"/>
        <end position="57"/>
    </location>
</feature>
<gene>
    <name evidence="2" type="ORF">E6C50_00910</name>
</gene>
<feature type="transmembrane region" description="Helical" evidence="1">
    <location>
        <begin position="12"/>
        <end position="31"/>
    </location>
</feature>
<reference evidence="2 3" key="1">
    <citation type="submission" date="2019-04" db="EMBL/GenBank/DDBJ databases">
        <title>Flavobacterium sp. nov. isolated from construction timber.</title>
        <authorList>
            <person name="Lin S.-Y."/>
            <person name="Chang C.-T."/>
            <person name="Young C.-C."/>
        </authorList>
    </citation>
    <scope>NUCLEOTIDE SEQUENCE [LARGE SCALE GENOMIC DNA]</scope>
    <source>
        <strain evidence="2 3">CC-CTC003</strain>
    </source>
</reference>
<protein>
    <submittedName>
        <fullName evidence="2">Uncharacterized protein</fullName>
    </submittedName>
</protein>